<keyword evidence="1" id="KW-0472">Membrane</keyword>
<dbReference type="AlphaFoldDB" id="A0A2P2P358"/>
<accession>A0A2P2P358</accession>
<evidence type="ECO:0000313" key="2">
    <source>
        <dbReference type="EMBL" id="MBX49184.1"/>
    </source>
</evidence>
<feature type="transmembrane region" description="Helical" evidence="1">
    <location>
        <begin position="7"/>
        <end position="29"/>
    </location>
</feature>
<dbReference type="EMBL" id="GGEC01068700">
    <property type="protein sequence ID" value="MBX49184.1"/>
    <property type="molecule type" value="Transcribed_RNA"/>
</dbReference>
<keyword evidence="1" id="KW-0812">Transmembrane</keyword>
<protein>
    <submittedName>
        <fullName evidence="2">Uncharacterized protein</fullName>
    </submittedName>
</protein>
<name>A0A2P2P358_RHIMU</name>
<proteinExistence type="predicted"/>
<sequence>MNAAFSVAFAYFVSEFYESMLFVCVLLEFLRNIKLNIFGILDLLVLCFCLAFNCKTK</sequence>
<organism evidence="2">
    <name type="scientific">Rhizophora mucronata</name>
    <name type="common">Asiatic mangrove</name>
    <dbReference type="NCBI Taxonomy" id="61149"/>
    <lineage>
        <taxon>Eukaryota</taxon>
        <taxon>Viridiplantae</taxon>
        <taxon>Streptophyta</taxon>
        <taxon>Embryophyta</taxon>
        <taxon>Tracheophyta</taxon>
        <taxon>Spermatophyta</taxon>
        <taxon>Magnoliopsida</taxon>
        <taxon>eudicotyledons</taxon>
        <taxon>Gunneridae</taxon>
        <taxon>Pentapetalae</taxon>
        <taxon>rosids</taxon>
        <taxon>fabids</taxon>
        <taxon>Malpighiales</taxon>
        <taxon>Rhizophoraceae</taxon>
        <taxon>Rhizophora</taxon>
    </lineage>
</organism>
<feature type="transmembrane region" description="Helical" evidence="1">
    <location>
        <begin position="35"/>
        <end position="54"/>
    </location>
</feature>
<keyword evidence="1" id="KW-1133">Transmembrane helix</keyword>
<reference evidence="2" key="1">
    <citation type="submission" date="2018-02" db="EMBL/GenBank/DDBJ databases">
        <title>Rhizophora mucronata_Transcriptome.</title>
        <authorList>
            <person name="Meera S.P."/>
            <person name="Sreeshan A."/>
            <person name="Augustine A."/>
        </authorList>
    </citation>
    <scope>NUCLEOTIDE SEQUENCE</scope>
    <source>
        <tissue evidence="2">Leaf</tissue>
    </source>
</reference>
<evidence type="ECO:0000256" key="1">
    <source>
        <dbReference type="SAM" id="Phobius"/>
    </source>
</evidence>